<feature type="active site" description="Charge relay system" evidence="9">
    <location>
        <position position="621"/>
    </location>
</feature>
<evidence type="ECO:0000256" key="6">
    <source>
        <dbReference type="ARBA" id="ARBA00022825"/>
    </source>
</evidence>
<evidence type="ECO:0000259" key="13">
    <source>
        <dbReference type="Pfam" id="PF02225"/>
    </source>
</evidence>
<keyword evidence="6 9" id="KW-0720">Serine protease</keyword>
<dbReference type="EMBL" id="JBCNJP010000008">
    <property type="protein sequence ID" value="KAK9073847.1"/>
    <property type="molecule type" value="Genomic_DNA"/>
</dbReference>
<feature type="domain" description="Subtilisin-like protease fibronectin type-III" evidence="15">
    <location>
        <begin position="1403"/>
        <end position="1495"/>
    </location>
</feature>
<dbReference type="InterPro" id="IPR023827">
    <property type="entry name" value="Peptidase_S8_Asp-AS"/>
</dbReference>
<feature type="active site" description="Charge relay system" evidence="9">
    <location>
        <position position="279"/>
    </location>
</feature>
<dbReference type="Pfam" id="PF02225">
    <property type="entry name" value="PA"/>
    <property type="match status" value="2"/>
</dbReference>
<dbReference type="Gene3D" id="3.50.30.30">
    <property type="match status" value="2"/>
</dbReference>
<feature type="domain" description="Inhibitor I9" evidence="14">
    <location>
        <begin position="25"/>
        <end position="127"/>
    </location>
</feature>
<dbReference type="PANTHER" id="PTHR10795">
    <property type="entry name" value="PROPROTEIN CONVERTASE SUBTILISIN/KEXIN"/>
    <property type="match status" value="1"/>
</dbReference>
<protein>
    <submittedName>
        <fullName evidence="16">Uncharacterized protein</fullName>
    </submittedName>
</protein>
<accession>A0AAP0DJI5</accession>
<keyword evidence="7" id="KW-0325">Glycoprotein</keyword>
<evidence type="ECO:0000313" key="16">
    <source>
        <dbReference type="EMBL" id="KAK9073847.1"/>
    </source>
</evidence>
<dbReference type="Gene3D" id="2.60.40.2310">
    <property type="match status" value="1"/>
</dbReference>
<feature type="domain" description="Peptidase S8/S53" evidence="12">
    <location>
        <begin position="263"/>
        <end position="657"/>
    </location>
</feature>
<dbReference type="Proteomes" id="UP001408789">
    <property type="component" value="Unassembled WGS sequence"/>
</dbReference>
<dbReference type="PRINTS" id="PR00723">
    <property type="entry name" value="SUBTILISIN"/>
</dbReference>
<evidence type="ECO:0000256" key="3">
    <source>
        <dbReference type="ARBA" id="ARBA00022670"/>
    </source>
</evidence>
<dbReference type="InterPro" id="IPR003137">
    <property type="entry name" value="PA_domain"/>
</dbReference>
<evidence type="ECO:0000256" key="9">
    <source>
        <dbReference type="PROSITE-ProRule" id="PRU01240"/>
    </source>
</evidence>
<feature type="domain" description="PA" evidence="13">
    <location>
        <begin position="423"/>
        <end position="515"/>
    </location>
</feature>
<dbReference type="GO" id="GO:0005576">
    <property type="term" value="C:extracellular region"/>
    <property type="evidence" value="ECO:0007669"/>
    <property type="project" value="UniProtKB-SubCell"/>
</dbReference>
<comment type="similarity">
    <text evidence="2 9 10">Belongs to the peptidase S8 family.</text>
</comment>
<dbReference type="InterPro" id="IPR045051">
    <property type="entry name" value="SBT"/>
</dbReference>
<gene>
    <name evidence="16" type="ORF">SSX86_006441</name>
</gene>
<organism evidence="16 17">
    <name type="scientific">Deinandra increscens subsp. villosa</name>
    <dbReference type="NCBI Taxonomy" id="3103831"/>
    <lineage>
        <taxon>Eukaryota</taxon>
        <taxon>Viridiplantae</taxon>
        <taxon>Streptophyta</taxon>
        <taxon>Embryophyta</taxon>
        <taxon>Tracheophyta</taxon>
        <taxon>Spermatophyta</taxon>
        <taxon>Magnoliopsida</taxon>
        <taxon>eudicotyledons</taxon>
        <taxon>Gunneridae</taxon>
        <taxon>Pentapetalae</taxon>
        <taxon>asterids</taxon>
        <taxon>campanulids</taxon>
        <taxon>Asterales</taxon>
        <taxon>Asteraceae</taxon>
        <taxon>Asteroideae</taxon>
        <taxon>Heliantheae alliance</taxon>
        <taxon>Madieae</taxon>
        <taxon>Madiinae</taxon>
        <taxon>Deinandra</taxon>
    </lineage>
</organism>
<dbReference type="InterPro" id="IPR036852">
    <property type="entry name" value="Peptidase_S8/S53_dom_sf"/>
</dbReference>
<evidence type="ECO:0000256" key="4">
    <source>
        <dbReference type="ARBA" id="ARBA00022729"/>
    </source>
</evidence>
<dbReference type="Gene3D" id="3.40.50.200">
    <property type="entry name" value="Peptidase S8/S53 domain"/>
    <property type="match status" value="2"/>
</dbReference>
<feature type="active site" description="Charge relay system" evidence="8 9">
    <location>
        <position position="848"/>
    </location>
</feature>
<dbReference type="Gene3D" id="3.30.70.80">
    <property type="entry name" value="Peptidase S8 propeptide/proteinase inhibitor I9"/>
    <property type="match status" value="1"/>
</dbReference>
<evidence type="ECO:0000259" key="14">
    <source>
        <dbReference type="Pfam" id="PF05922"/>
    </source>
</evidence>
<dbReference type="InterPro" id="IPR015500">
    <property type="entry name" value="Peptidase_S8_subtilisin-rel"/>
</dbReference>
<keyword evidence="3 9" id="KW-0645">Protease</keyword>
<sequence length="1501" mass="161823">MMNVEHVFMVLVLSGFLILAKSEVYIVTIEGDPVISYTGGIDGFEATAVESDQKLDVTSDLVTSYSQHLETRHDTLLESLFDDETYTKLYSYKHLINGFAVHISPEQAETLRRAPGVKSVDRDWKVRKLTTHTPQFLGLPTGVWPTGGGYDRAGEDIVIGFVDSGIFPHHPSFQNTITEPYEPLPRYRGKCEIDPDTKRSFCNGKIVGAQHFAKAATVSGAFNPEIDFASPLDGDGHGRLVFFLNVYIFFWIFFKRWLLFHSHTAAIAAGNNGIPVRVHGFEYGRASGMAPRARIAVYKALYRLFGGFVADVVAAIEQAVHDGVDILNLSVGPNSPPATTRTTFLNPFDAVLLSAVKAGVFVAQAAGNGGPFAKTLVSYSPWIVSVAAAVDDRRYKNHLTLGNGKILAGIGMSPATRVNQKYTLVAANDILLDSSGKSTTADCQKPEVLNKNMVKGNILLCGYSFNFVIGTASMAKVAETAKTLGAVGFVLAVENASPGTKFDPVPVGMPGILITDISKSQELIDYYNVSTSRDWTGRVKSFKAVGSIGNGLEPILHKSAPMVALFSARGPNIKDYSFRDADLLKPDILAPGSLIWASWSPNGTDEANFIGEHFAMISGTSMAAPHIAGIAALVKQKHPRWSPAAIKSALMTTTNTLDRAQRPILAQQYSGSETMTFVRATPFDYGSGHVNPRAALDPGLIFDAAKSEVYIVTIEGDPVISYTGGIDGFEATAVESDQKLDVTSDLVTSYSQHLETRHDTLLESLFDDETYTKLYSYKHLINGFAVHISPEQAETLRRAPGVKSVDRDWKVRKLTTHTPQFLGLPTGVWPTGGGYDRAGEDIVIGFVDSGIFPHHPSFQNTITEPYEPLPRYRGKCEIDPDTKRSFCNGKIVGAQHFAKAATVSGAFNPEIDFASPLDGDGHGSHTAAIAAGNNGIPVRVHGFEYGRASGMAPRARIAVYKALYRLFGGFVADVVAAIEQAVHDGVDILNLSVGPNSPPATTRTTFLNPFDAVLLSAVKAGVFVAQAAGNGGPFAKTLVSYSPWIVSVAAAVDDRRYKNHLTLGNGKILAGIGMSPATRVNQKYTLVAANDILLDSSGKSTTADCQKPEVLNKNMVKGNILLCGYSFNFVIGTASMAKVAETAKTLGAVGFVLAVENASPGTKFDPVPVGMPGILITDISKSQELIDYYNVSTSRDWTGRVKSFKAVGSIGNGLEPILHKSAPMVALFSARGPNIKDYSFRDADLLKPDILAPGSLIWASWSPNGTDEANFIGEHFAMISGTSMAAPHIAGIAALVKQKHPRWSPAAIKSALMTTTNTLDRAQRPILAQQYSGSETMTFVRATPFDYGSGHVNPRAALDPGLIFDAGYEDYLGFLCTTPGLDSHEIRNYTHLPCNYTLGHPYNLNSPSITVSHLVRTQTVTRTVTNVNEEETYKITARMSPAVAIETSPQAMTLKPGASRKFTVTLSVRSVTGTYSFGEVLLKGNQGHKVRIPVVAMGYDR</sequence>
<feature type="chain" id="PRO_5042917936" evidence="11">
    <location>
        <begin position="23"/>
        <end position="1501"/>
    </location>
</feature>
<feature type="domain" description="PA" evidence="13">
    <location>
        <begin position="1085"/>
        <end position="1177"/>
    </location>
</feature>
<dbReference type="Pfam" id="PF05922">
    <property type="entry name" value="Inhibitor_I9"/>
    <property type="match status" value="2"/>
</dbReference>
<dbReference type="PROSITE" id="PS51892">
    <property type="entry name" value="SUBTILASE"/>
    <property type="match status" value="2"/>
</dbReference>
<dbReference type="PROSITE" id="PS00136">
    <property type="entry name" value="SUBTILASE_ASP"/>
    <property type="match status" value="2"/>
</dbReference>
<dbReference type="SUPFAM" id="SSF54897">
    <property type="entry name" value="Protease propeptides/inhibitors"/>
    <property type="match status" value="2"/>
</dbReference>
<dbReference type="FunFam" id="3.40.50.200:FF:000006">
    <property type="entry name" value="Subtilisin-like protease SBT1.5"/>
    <property type="match status" value="1"/>
</dbReference>
<evidence type="ECO:0000313" key="17">
    <source>
        <dbReference type="Proteomes" id="UP001408789"/>
    </source>
</evidence>
<evidence type="ECO:0000259" key="12">
    <source>
        <dbReference type="Pfam" id="PF00082"/>
    </source>
</evidence>
<dbReference type="Pfam" id="PF17766">
    <property type="entry name" value="fn3_6"/>
    <property type="match status" value="1"/>
</dbReference>
<dbReference type="InterPro" id="IPR010259">
    <property type="entry name" value="S8pro/Inhibitor_I9"/>
</dbReference>
<comment type="subcellular location">
    <subcellularLocation>
        <location evidence="1">Secreted</location>
    </subcellularLocation>
</comment>
<dbReference type="InterPro" id="IPR037045">
    <property type="entry name" value="S8pro/Inhibitor_I9_sf"/>
</dbReference>
<dbReference type="InterPro" id="IPR023828">
    <property type="entry name" value="Peptidase_S8_Ser-AS"/>
</dbReference>
<dbReference type="InterPro" id="IPR041469">
    <property type="entry name" value="Subtilisin-like_FN3"/>
</dbReference>
<feature type="domain" description="Inhibitor I9" evidence="14">
    <location>
        <begin position="710"/>
        <end position="812"/>
    </location>
</feature>
<feature type="signal peptide" evidence="11">
    <location>
        <begin position="1"/>
        <end position="22"/>
    </location>
</feature>
<evidence type="ECO:0000256" key="1">
    <source>
        <dbReference type="ARBA" id="ARBA00004613"/>
    </source>
</evidence>
<evidence type="ECO:0000256" key="11">
    <source>
        <dbReference type="SAM" id="SignalP"/>
    </source>
</evidence>
<evidence type="ECO:0000256" key="7">
    <source>
        <dbReference type="ARBA" id="ARBA00023180"/>
    </source>
</evidence>
<dbReference type="InterPro" id="IPR000209">
    <property type="entry name" value="Peptidase_S8/S53_dom"/>
</dbReference>
<keyword evidence="17" id="KW-1185">Reference proteome</keyword>
<feature type="active site" description="Charge relay system" evidence="8 9">
    <location>
        <position position="922"/>
    </location>
</feature>
<dbReference type="CDD" id="cd02120">
    <property type="entry name" value="PA_subtilisin_like"/>
    <property type="match status" value="2"/>
</dbReference>
<dbReference type="SUPFAM" id="SSF52743">
    <property type="entry name" value="Subtilisin-like"/>
    <property type="match status" value="2"/>
</dbReference>
<evidence type="ECO:0000256" key="10">
    <source>
        <dbReference type="RuleBase" id="RU003355"/>
    </source>
</evidence>
<dbReference type="PROSITE" id="PS00138">
    <property type="entry name" value="SUBTILASE_SER"/>
    <property type="match status" value="2"/>
</dbReference>
<dbReference type="Pfam" id="PF00082">
    <property type="entry name" value="Peptidase_S8"/>
    <property type="match status" value="2"/>
</dbReference>
<evidence type="ECO:0000256" key="8">
    <source>
        <dbReference type="PIRSR" id="PIRSR615500-1"/>
    </source>
</evidence>
<proteinExistence type="inferred from homology"/>
<comment type="caution">
    <text evidence="16">The sequence shown here is derived from an EMBL/GenBank/DDBJ whole genome shotgun (WGS) entry which is preliminary data.</text>
</comment>
<feature type="active site" description="Charge relay system" evidence="8 9">
    <location>
        <position position="1283"/>
    </location>
</feature>
<dbReference type="GO" id="GO:0004252">
    <property type="term" value="F:serine-type endopeptidase activity"/>
    <property type="evidence" value="ECO:0007669"/>
    <property type="project" value="UniProtKB-UniRule"/>
</dbReference>
<keyword evidence="4 11" id="KW-0732">Signal</keyword>
<keyword evidence="5 9" id="KW-0378">Hydrolase</keyword>
<dbReference type="CDD" id="cd04852">
    <property type="entry name" value="Peptidases_S8_3"/>
    <property type="match status" value="2"/>
</dbReference>
<dbReference type="GO" id="GO:0006508">
    <property type="term" value="P:proteolysis"/>
    <property type="evidence" value="ECO:0007669"/>
    <property type="project" value="UniProtKB-KW"/>
</dbReference>
<evidence type="ECO:0000256" key="2">
    <source>
        <dbReference type="ARBA" id="ARBA00011073"/>
    </source>
</evidence>
<feature type="domain" description="Peptidase S8/S53" evidence="12">
    <location>
        <begin position="839"/>
        <end position="1319"/>
    </location>
</feature>
<reference evidence="16 17" key="1">
    <citation type="submission" date="2024-04" db="EMBL/GenBank/DDBJ databases">
        <title>The reference genome of an endangered Asteraceae, Deinandra increscens subsp. villosa, native to the Central Coast of California.</title>
        <authorList>
            <person name="Guilliams M."/>
            <person name="Hasenstab-Lehman K."/>
            <person name="Meyer R."/>
            <person name="Mcevoy S."/>
        </authorList>
    </citation>
    <scope>NUCLEOTIDE SEQUENCE [LARGE SCALE GENOMIC DNA]</scope>
    <source>
        <tissue evidence="16">Leaf</tissue>
    </source>
</reference>
<feature type="active site" description="Charge relay system" evidence="9">
    <location>
        <position position="163"/>
    </location>
</feature>
<dbReference type="InterPro" id="IPR034197">
    <property type="entry name" value="Peptidases_S8_3"/>
</dbReference>
<evidence type="ECO:0000259" key="15">
    <source>
        <dbReference type="Pfam" id="PF17766"/>
    </source>
</evidence>
<evidence type="ECO:0000256" key="5">
    <source>
        <dbReference type="ARBA" id="ARBA00022801"/>
    </source>
</evidence>
<name>A0AAP0DJI5_9ASTR</name>